<protein>
    <submittedName>
        <fullName evidence="6">Glyoxylase-like metal-dependent hydrolase (Beta-lactamase superfamily II)</fullName>
    </submittedName>
</protein>
<organism evidence="6 7">
    <name type="scientific">Rhizobium leucaenae</name>
    <dbReference type="NCBI Taxonomy" id="29450"/>
    <lineage>
        <taxon>Bacteria</taxon>
        <taxon>Pseudomonadati</taxon>
        <taxon>Pseudomonadota</taxon>
        <taxon>Alphaproteobacteria</taxon>
        <taxon>Hyphomicrobiales</taxon>
        <taxon>Rhizobiaceae</taxon>
        <taxon>Rhizobium/Agrobacterium group</taxon>
        <taxon>Rhizobium</taxon>
    </lineage>
</organism>
<keyword evidence="7" id="KW-1185">Reference proteome</keyword>
<evidence type="ECO:0000256" key="1">
    <source>
        <dbReference type="ARBA" id="ARBA00007749"/>
    </source>
</evidence>
<dbReference type="GO" id="GO:0046872">
    <property type="term" value="F:metal ion binding"/>
    <property type="evidence" value="ECO:0007669"/>
    <property type="project" value="UniProtKB-KW"/>
</dbReference>
<evidence type="ECO:0000313" key="6">
    <source>
        <dbReference type="EMBL" id="MBB4571412.1"/>
    </source>
</evidence>
<dbReference type="GO" id="GO:0016787">
    <property type="term" value="F:hydrolase activity"/>
    <property type="evidence" value="ECO:0007669"/>
    <property type="project" value="UniProtKB-KW"/>
</dbReference>
<dbReference type="PANTHER" id="PTHR42978:SF3">
    <property type="entry name" value="BLR3078 PROTEIN"/>
    <property type="match status" value="1"/>
</dbReference>
<gene>
    <name evidence="6" type="ORF">GGE60_005573</name>
</gene>
<accession>A0A7W7ENA8</accession>
<dbReference type="SMART" id="SM00849">
    <property type="entry name" value="Lactamase_B"/>
    <property type="match status" value="1"/>
</dbReference>
<dbReference type="InterPro" id="IPR036866">
    <property type="entry name" value="RibonucZ/Hydroxyglut_hydro"/>
</dbReference>
<dbReference type="AlphaFoldDB" id="A0A7W7ENA8"/>
<dbReference type="EMBL" id="JACIIG010000024">
    <property type="protein sequence ID" value="MBB4571412.1"/>
    <property type="molecule type" value="Genomic_DNA"/>
</dbReference>
<keyword evidence="4" id="KW-0862">Zinc</keyword>
<comment type="similarity">
    <text evidence="1">Belongs to the metallo-beta-lactamase superfamily.</text>
</comment>
<dbReference type="Proteomes" id="UP000543836">
    <property type="component" value="Unassembled WGS sequence"/>
</dbReference>
<proteinExistence type="inferred from homology"/>
<dbReference type="InterPro" id="IPR001279">
    <property type="entry name" value="Metallo-B-lactamas"/>
</dbReference>
<evidence type="ECO:0000256" key="4">
    <source>
        <dbReference type="ARBA" id="ARBA00022833"/>
    </source>
</evidence>
<keyword evidence="2" id="KW-0479">Metal-binding</keyword>
<sequence>MWDTGVPEETIGDPKGWSTQPDLIVYHLDRTISSQLAQIGLTPAAVNYVLVSHTHGDHIGKVRLFPDATVVMQQAEYEWINSVPPSDPNLNTLVTLARKLLGHPGRLELITGDVDLFRDGSVMLISTPGHTPGSQALMIHLNKTGYVILSGDWCTSRTTLSATSCRL</sequence>
<evidence type="ECO:0000259" key="5">
    <source>
        <dbReference type="SMART" id="SM00849"/>
    </source>
</evidence>
<dbReference type="SUPFAM" id="SSF56281">
    <property type="entry name" value="Metallo-hydrolase/oxidoreductase"/>
    <property type="match status" value="1"/>
</dbReference>
<dbReference type="PANTHER" id="PTHR42978">
    <property type="entry name" value="QUORUM-QUENCHING LACTONASE YTNP-RELATED-RELATED"/>
    <property type="match status" value="1"/>
</dbReference>
<name>A0A7W7ENA8_9HYPH</name>
<dbReference type="Pfam" id="PF00753">
    <property type="entry name" value="Lactamase_B"/>
    <property type="match status" value="1"/>
</dbReference>
<evidence type="ECO:0000256" key="2">
    <source>
        <dbReference type="ARBA" id="ARBA00022723"/>
    </source>
</evidence>
<keyword evidence="3 6" id="KW-0378">Hydrolase</keyword>
<dbReference type="Gene3D" id="3.60.15.10">
    <property type="entry name" value="Ribonuclease Z/Hydroxyacylglutathione hydrolase-like"/>
    <property type="match status" value="1"/>
</dbReference>
<comment type="caution">
    <text evidence="6">The sequence shown here is derived from an EMBL/GenBank/DDBJ whole genome shotgun (WGS) entry which is preliminary data.</text>
</comment>
<evidence type="ECO:0000256" key="3">
    <source>
        <dbReference type="ARBA" id="ARBA00022801"/>
    </source>
</evidence>
<reference evidence="6 7" key="1">
    <citation type="submission" date="2020-08" db="EMBL/GenBank/DDBJ databases">
        <title>Genomic Encyclopedia of Type Strains, Phase IV (KMG-V): Genome sequencing to study the core and pangenomes of soil and plant-associated prokaryotes.</title>
        <authorList>
            <person name="Whitman W."/>
        </authorList>
    </citation>
    <scope>NUCLEOTIDE SEQUENCE [LARGE SCALE GENOMIC DNA]</scope>
    <source>
        <strain evidence="6 7">SEMIA 492</strain>
    </source>
</reference>
<dbReference type="InterPro" id="IPR051013">
    <property type="entry name" value="MBL_superfamily_lactonases"/>
</dbReference>
<dbReference type="CDD" id="cd07729">
    <property type="entry name" value="AHL_lactonase_MBL-fold"/>
    <property type="match status" value="1"/>
</dbReference>
<feature type="domain" description="Metallo-beta-lactamase" evidence="5">
    <location>
        <begin position="19"/>
        <end position="166"/>
    </location>
</feature>
<evidence type="ECO:0000313" key="7">
    <source>
        <dbReference type="Proteomes" id="UP000543836"/>
    </source>
</evidence>
<dbReference type="RefSeq" id="WP_245276693.1">
    <property type="nucleotide sequence ID" value="NZ_JACIIG010000024.1"/>
</dbReference>